<protein>
    <submittedName>
        <fullName evidence="1">CACNA1H protein</fullName>
    </submittedName>
</protein>
<keyword evidence="2" id="KW-1185">Reference proteome</keyword>
<dbReference type="OrthoDB" id="162559at2759"/>
<dbReference type="InterPro" id="IPR011050">
    <property type="entry name" value="Pectin_lyase_fold/virulence"/>
</dbReference>
<organism evidence="1 2">
    <name type="scientific">Symbiodinium pilosum</name>
    <name type="common">Dinoflagellate</name>
    <dbReference type="NCBI Taxonomy" id="2952"/>
    <lineage>
        <taxon>Eukaryota</taxon>
        <taxon>Sar</taxon>
        <taxon>Alveolata</taxon>
        <taxon>Dinophyceae</taxon>
        <taxon>Suessiales</taxon>
        <taxon>Symbiodiniaceae</taxon>
        <taxon>Symbiodinium</taxon>
    </lineage>
</organism>
<dbReference type="Proteomes" id="UP000649617">
    <property type="component" value="Unassembled WGS sequence"/>
</dbReference>
<dbReference type="EMBL" id="CAJNIZ010043826">
    <property type="protein sequence ID" value="CAE7670012.1"/>
    <property type="molecule type" value="Genomic_DNA"/>
</dbReference>
<proteinExistence type="predicted"/>
<sequence length="318" mass="34414">MSQPVATCPTAAEGNLKPSDFGKANFSIEGYSVDGTVFDLEKAGRLMYLDAAAGEVSIRKMTVKNGFCAALSDDRNGAGFHLVQSTARLRDIHMSQMDCSFEETLPREFNGGALYFKDSTAHVQNVHVTDSVANHGAGVGSWGTDASIVEDSSFERLEGLRWGGAMLVEEHAHTEFHRCWFSHSYSPYGGILDDGGQASPLYRDCVFDHGTALHGSAYYGYGSLFALGHWCSPPCNGYSHAAVYLTATVNPTFENITVLNNTANVDVGGVRSFVPLGILFKNSRFIGNRMASNGADAAIQVRAGQWDLLNEQRLDMST</sequence>
<reference evidence="1" key="1">
    <citation type="submission" date="2021-02" db="EMBL/GenBank/DDBJ databases">
        <authorList>
            <person name="Dougan E. K."/>
            <person name="Rhodes N."/>
            <person name="Thang M."/>
            <person name="Chan C."/>
        </authorList>
    </citation>
    <scope>NUCLEOTIDE SEQUENCE</scope>
</reference>
<evidence type="ECO:0000313" key="2">
    <source>
        <dbReference type="Proteomes" id="UP000649617"/>
    </source>
</evidence>
<comment type="caution">
    <text evidence="1">The sequence shown here is derived from an EMBL/GenBank/DDBJ whole genome shotgun (WGS) entry which is preliminary data.</text>
</comment>
<dbReference type="SUPFAM" id="SSF51126">
    <property type="entry name" value="Pectin lyase-like"/>
    <property type="match status" value="1"/>
</dbReference>
<dbReference type="InterPro" id="IPR012334">
    <property type="entry name" value="Pectin_lyas_fold"/>
</dbReference>
<evidence type="ECO:0000313" key="1">
    <source>
        <dbReference type="EMBL" id="CAE7670012.1"/>
    </source>
</evidence>
<dbReference type="Gene3D" id="2.160.20.10">
    <property type="entry name" value="Single-stranded right-handed beta-helix, Pectin lyase-like"/>
    <property type="match status" value="1"/>
</dbReference>
<name>A0A812WFV6_SYMPI</name>
<dbReference type="AlphaFoldDB" id="A0A812WFV6"/>
<accession>A0A812WFV6</accession>
<gene>
    <name evidence="1" type="primary">CACNA1H</name>
    <name evidence="1" type="ORF">SPIL2461_LOCUS18455</name>
</gene>